<proteinExistence type="inferred from homology"/>
<feature type="region of interest" description="Disordered" evidence="7">
    <location>
        <begin position="175"/>
        <end position="208"/>
    </location>
</feature>
<comment type="subcellular location">
    <subcellularLocation>
        <location evidence="1">Host cell</location>
    </subcellularLocation>
    <subcellularLocation>
        <location evidence="2">Secreted</location>
    </subcellularLocation>
</comment>
<evidence type="ECO:0000259" key="8">
    <source>
        <dbReference type="Pfam" id="PF22748"/>
    </source>
</evidence>
<evidence type="ECO:0000313" key="9">
    <source>
        <dbReference type="EMBL" id="CAI5723005.1"/>
    </source>
</evidence>
<dbReference type="GO" id="GO:0043657">
    <property type="term" value="C:host cell"/>
    <property type="evidence" value="ECO:0007669"/>
    <property type="project" value="UniProtKB-SubCell"/>
</dbReference>
<dbReference type="InterPro" id="IPR054463">
    <property type="entry name" value="PexRD54_WY"/>
</dbReference>
<evidence type="ECO:0000256" key="7">
    <source>
        <dbReference type="SAM" id="MobiDB-lite"/>
    </source>
</evidence>
<gene>
    <name evidence="9" type="ORF">PDE001_LOCUS2806</name>
</gene>
<keyword evidence="5" id="KW-0732">Signal</keyword>
<comment type="caution">
    <text evidence="9">The sequence shown here is derived from an EMBL/GenBank/DDBJ whole genome shotgun (WGS) entry which is preliminary data.</text>
</comment>
<evidence type="ECO:0000256" key="4">
    <source>
        <dbReference type="ARBA" id="ARBA00022525"/>
    </source>
</evidence>
<feature type="compositionally biased region" description="Basic and acidic residues" evidence="7">
    <location>
        <begin position="175"/>
        <end position="189"/>
    </location>
</feature>
<name>A0AAV0TP55_9STRA</name>
<keyword evidence="6" id="KW-0843">Virulence</keyword>
<comment type="similarity">
    <text evidence="3">Belongs to the RxLR effector family.</text>
</comment>
<accession>A0AAV0TP55</accession>
<evidence type="ECO:0000313" key="10">
    <source>
        <dbReference type="Proteomes" id="UP001162029"/>
    </source>
</evidence>
<keyword evidence="10" id="KW-1185">Reference proteome</keyword>
<dbReference type="EMBL" id="CANTFM010000484">
    <property type="protein sequence ID" value="CAI5723005.1"/>
    <property type="molecule type" value="Genomic_DNA"/>
</dbReference>
<reference evidence="9" key="1">
    <citation type="submission" date="2022-12" db="EMBL/GenBank/DDBJ databases">
        <authorList>
            <person name="Webb A."/>
        </authorList>
    </citation>
    <scope>NUCLEOTIDE SEQUENCE</scope>
    <source>
        <strain evidence="9">Pd1</strain>
    </source>
</reference>
<evidence type="ECO:0000256" key="1">
    <source>
        <dbReference type="ARBA" id="ARBA00004340"/>
    </source>
</evidence>
<dbReference type="Pfam" id="PF22748">
    <property type="entry name" value="PexRD54_WY"/>
    <property type="match status" value="1"/>
</dbReference>
<organism evidence="9 10">
    <name type="scientific">Peronospora destructor</name>
    <dbReference type="NCBI Taxonomy" id="86335"/>
    <lineage>
        <taxon>Eukaryota</taxon>
        <taxon>Sar</taxon>
        <taxon>Stramenopiles</taxon>
        <taxon>Oomycota</taxon>
        <taxon>Peronosporomycetes</taxon>
        <taxon>Peronosporales</taxon>
        <taxon>Peronosporaceae</taxon>
        <taxon>Peronospora</taxon>
    </lineage>
</organism>
<evidence type="ECO:0000256" key="2">
    <source>
        <dbReference type="ARBA" id="ARBA00004613"/>
    </source>
</evidence>
<evidence type="ECO:0000256" key="3">
    <source>
        <dbReference type="ARBA" id="ARBA00010400"/>
    </source>
</evidence>
<evidence type="ECO:0000256" key="5">
    <source>
        <dbReference type="ARBA" id="ARBA00022729"/>
    </source>
</evidence>
<feature type="domain" description="RxLR effector PexRD54 WY" evidence="8">
    <location>
        <begin position="70"/>
        <end position="107"/>
    </location>
</feature>
<keyword evidence="4" id="KW-0964">Secreted</keyword>
<dbReference type="Proteomes" id="UP001162029">
    <property type="component" value="Unassembled WGS sequence"/>
</dbReference>
<sequence length="208" mass="24348">MFETDEWNSWVAYLTFLEKQQGSNDQREIAAVIFSVLKNRFSTEDLAKLVATAKTVERTKEFAGEWERSNWRITKRTPDEVFDLLQLKEKGDGVFESPEFMNWALYVKELNSVRSRDDDVEMAYQLYRHYGPDLERMLQQAEETAIARNDEVTKASVNDLRKGFERIKPLEERPLKRKELDKTSLEKKGLGKRLRTSPPALVNKLPNE</sequence>
<dbReference type="AlphaFoldDB" id="A0AAV0TP55"/>
<protein>
    <recommendedName>
        <fullName evidence="8">RxLR effector PexRD54 WY domain-containing protein</fullName>
    </recommendedName>
</protein>
<evidence type="ECO:0000256" key="6">
    <source>
        <dbReference type="ARBA" id="ARBA00023026"/>
    </source>
</evidence>
<dbReference type="GO" id="GO:0005576">
    <property type="term" value="C:extracellular region"/>
    <property type="evidence" value="ECO:0007669"/>
    <property type="project" value="UniProtKB-SubCell"/>
</dbReference>